<evidence type="ECO:0000313" key="4">
    <source>
        <dbReference type="Proteomes" id="UP000193391"/>
    </source>
</evidence>
<accession>A0A1Y2KVV3</accession>
<proteinExistence type="inferred from homology"/>
<dbReference type="PANTHER" id="PTHR43649">
    <property type="entry name" value="ARABINOSE-BINDING PROTEIN-RELATED"/>
    <property type="match status" value="1"/>
</dbReference>
<organism evidence="3 4">
    <name type="scientific">Thalassospira mesophila</name>
    <dbReference type="NCBI Taxonomy" id="1293891"/>
    <lineage>
        <taxon>Bacteria</taxon>
        <taxon>Pseudomonadati</taxon>
        <taxon>Pseudomonadota</taxon>
        <taxon>Alphaproteobacteria</taxon>
        <taxon>Rhodospirillales</taxon>
        <taxon>Thalassospiraceae</taxon>
        <taxon>Thalassospira</taxon>
    </lineage>
</organism>
<reference evidence="3 4" key="1">
    <citation type="submission" date="2014-03" db="EMBL/GenBank/DDBJ databases">
        <title>The draft genome sequence of Thalassospira mesophila JCM 18969.</title>
        <authorList>
            <person name="Lai Q."/>
            <person name="Shao Z."/>
        </authorList>
    </citation>
    <scope>NUCLEOTIDE SEQUENCE [LARGE SCALE GENOMIC DNA]</scope>
    <source>
        <strain evidence="3 4">JCM 18969</strain>
    </source>
</reference>
<dbReference type="EMBL" id="JFKA01000013">
    <property type="protein sequence ID" value="OSQ36014.1"/>
    <property type="molecule type" value="Genomic_DNA"/>
</dbReference>
<evidence type="ECO:0000256" key="1">
    <source>
        <dbReference type="ARBA" id="ARBA00004418"/>
    </source>
</evidence>
<dbReference type="GO" id="GO:0042597">
    <property type="term" value="C:periplasmic space"/>
    <property type="evidence" value="ECO:0007669"/>
    <property type="project" value="UniProtKB-SubCell"/>
</dbReference>
<comment type="caution">
    <text evidence="3">The sequence shown here is derived from an EMBL/GenBank/DDBJ whole genome shotgun (WGS) entry which is preliminary data.</text>
</comment>
<evidence type="ECO:0000256" key="2">
    <source>
        <dbReference type="ARBA" id="ARBA00008520"/>
    </source>
</evidence>
<comment type="subcellular location">
    <subcellularLocation>
        <location evidence="1">Periplasm</location>
    </subcellularLocation>
</comment>
<name>A0A1Y2KVV3_9PROT</name>
<dbReference type="Proteomes" id="UP000193391">
    <property type="component" value="Unassembled WGS sequence"/>
</dbReference>
<dbReference type="AlphaFoldDB" id="A0A1Y2KVV3"/>
<dbReference type="Gene3D" id="3.40.190.10">
    <property type="entry name" value="Periplasmic binding protein-like II"/>
    <property type="match status" value="1"/>
</dbReference>
<evidence type="ECO:0000313" key="3">
    <source>
        <dbReference type="EMBL" id="OSQ36014.1"/>
    </source>
</evidence>
<dbReference type="SUPFAM" id="SSF53850">
    <property type="entry name" value="Periplasmic binding protein-like II"/>
    <property type="match status" value="1"/>
</dbReference>
<keyword evidence="4" id="KW-1185">Reference proteome</keyword>
<dbReference type="PANTHER" id="PTHR43649:SF12">
    <property type="entry name" value="DIACETYLCHITOBIOSE BINDING PROTEIN DASA"/>
    <property type="match status" value="1"/>
</dbReference>
<protein>
    <recommendedName>
        <fullName evidence="5">Sugar ABC transporter substrate-binding protein</fullName>
    </recommendedName>
</protein>
<sequence length="456" mass="49964">MGGDQFHWEENQMFLRKIPCATIVAGVAVCLLSLPAMAQVKTVRFLHNETDPPSIEFYNKAINEFEAQNPDIKIAMEAVSTDGRLQKVLAAVNSKTMPEIFKILPEERFLFANKGYLVPLDDMIDEIGRDDYLPGSLVPVDGKVYDVPYSLGNFSVLWQRDDLLKAKGLSTPKNWTDLEADAKALTGDGNYGFIFPAGKNRMTSIFLSHLIWSAGGTYFDKDLNVTFDNPGTIKALAFLKRMAQYSPKGIGSYSYGDMINVYMTGKVGLDIYASRLIANAALTTPKLFDETSAAALPAGPSGVGVKFVNANSFALSSEAVGAKNIDAARKFLKFIVSGDRLKEFSLTVHPHLIPPLKDVQEEVIKDGAASLKGREEIARIAFDTSNSLDFESEAGAQFKDGKVIRSGVINPYIGSIVARGIPAEVVQRVVFQDETPEDAAAWGQKRMQDIVDNLKK</sequence>
<comment type="similarity">
    <text evidence="2">Belongs to the bacterial solute-binding protein 1 family.</text>
</comment>
<dbReference type="CDD" id="cd13585">
    <property type="entry name" value="PBP2_TMBP_like"/>
    <property type="match status" value="1"/>
</dbReference>
<dbReference type="InterPro" id="IPR050490">
    <property type="entry name" value="Bact_solute-bd_prot1"/>
</dbReference>
<dbReference type="Pfam" id="PF01547">
    <property type="entry name" value="SBP_bac_1"/>
    <property type="match status" value="1"/>
</dbReference>
<evidence type="ECO:0008006" key="5">
    <source>
        <dbReference type="Google" id="ProtNLM"/>
    </source>
</evidence>
<dbReference type="STRING" id="1293891.TMES_19560"/>
<gene>
    <name evidence="3" type="ORF">TMES_19560</name>
</gene>
<dbReference type="InterPro" id="IPR006059">
    <property type="entry name" value="SBP"/>
</dbReference>